<dbReference type="InterPro" id="IPR036551">
    <property type="entry name" value="Flavin_trans-like"/>
</dbReference>
<comment type="caution">
    <text evidence="9">The sequence shown here is derived from an EMBL/GenBank/DDBJ whole genome shotgun (WGS) entry which is preliminary data.</text>
</comment>
<reference evidence="9 10" key="1">
    <citation type="submission" date="2023-12" db="EMBL/GenBank/DDBJ databases">
        <title>Whole-genome sequencing of halo(alkali)philic microorganisms from hypersaline lakes.</title>
        <authorList>
            <person name="Sorokin D.Y."/>
            <person name="Merkel A.Y."/>
            <person name="Messina E."/>
            <person name="Yakimov M."/>
        </authorList>
    </citation>
    <scope>NUCLEOTIDE SEQUENCE [LARGE SCALE GENOMIC DNA]</scope>
    <source>
        <strain evidence="9 10">AB-CW1</strain>
    </source>
</reference>
<sequence length="206" mass="22764">MSESRDYRDDISLAFTGASGAQYGLRLLDCLLRSGHRVHLMISRPAQVVIGTETDLSLPGRQADMGRFLAERSGVTSDRLLVYGQDEWTSAAASGSGAPRRMVVCPCTTATVSNIAMGASRSLIERAADVVLKERHRLVLVIRETPFSEIHLENMLRLARMGAIILPANPGFYHKPERVEDLVDFVVARTLDHLGVEHDLLARWGR</sequence>
<evidence type="ECO:0000256" key="2">
    <source>
        <dbReference type="ARBA" id="ARBA00022630"/>
    </source>
</evidence>
<evidence type="ECO:0000256" key="1">
    <source>
        <dbReference type="ARBA" id="ARBA00022602"/>
    </source>
</evidence>
<evidence type="ECO:0000313" key="10">
    <source>
        <dbReference type="Proteomes" id="UP001302316"/>
    </source>
</evidence>
<feature type="binding site" evidence="7">
    <location>
        <position position="189"/>
    </location>
    <ligand>
        <name>dimethylallyl phosphate</name>
        <dbReference type="ChEBI" id="CHEBI:88052"/>
    </ligand>
</feature>
<dbReference type="InterPro" id="IPR004507">
    <property type="entry name" value="UbiX-like"/>
</dbReference>
<organism evidence="9 10">
    <name type="scientific">Natronospira elongata</name>
    <dbReference type="NCBI Taxonomy" id="3110268"/>
    <lineage>
        <taxon>Bacteria</taxon>
        <taxon>Pseudomonadati</taxon>
        <taxon>Pseudomonadota</taxon>
        <taxon>Gammaproteobacteria</taxon>
        <taxon>Natronospirales</taxon>
        <taxon>Natronospiraceae</taxon>
        <taxon>Natronospira</taxon>
    </lineage>
</organism>
<feature type="binding site" evidence="7">
    <location>
        <position position="173"/>
    </location>
    <ligand>
        <name>dimethylallyl phosphate</name>
        <dbReference type="ChEBI" id="CHEBI:88052"/>
    </ligand>
</feature>
<dbReference type="SUPFAM" id="SSF52507">
    <property type="entry name" value="Homo-oligomeric flavin-containing Cys decarboxylases, HFCD"/>
    <property type="match status" value="1"/>
</dbReference>
<feature type="binding site" evidence="7">
    <location>
        <begin position="17"/>
        <end position="19"/>
    </location>
    <ligand>
        <name>FMN</name>
        <dbReference type="ChEBI" id="CHEBI:58210"/>
    </ligand>
</feature>
<dbReference type="Pfam" id="PF02441">
    <property type="entry name" value="Flavoprotein"/>
    <property type="match status" value="1"/>
</dbReference>
<evidence type="ECO:0000256" key="5">
    <source>
        <dbReference type="ARBA" id="ARBA00050612"/>
    </source>
</evidence>
<gene>
    <name evidence="7" type="primary">ubiX</name>
    <name evidence="9" type="ORF">VCB98_13515</name>
</gene>
<dbReference type="Proteomes" id="UP001302316">
    <property type="component" value="Unassembled WGS sequence"/>
</dbReference>
<keyword evidence="4 7" id="KW-0808">Transferase</keyword>
<feature type="binding site" evidence="7">
    <location>
        <position position="143"/>
    </location>
    <ligand>
        <name>FMN</name>
        <dbReference type="ChEBI" id="CHEBI:58210"/>
    </ligand>
</feature>
<dbReference type="Gene3D" id="3.40.50.1950">
    <property type="entry name" value="Flavin prenyltransferase-like"/>
    <property type="match status" value="1"/>
</dbReference>
<keyword evidence="2 7" id="KW-0285">Flavoprotein</keyword>
<dbReference type="EMBL" id="JAYGII010000066">
    <property type="protein sequence ID" value="MEA5446840.1"/>
    <property type="molecule type" value="Genomic_DNA"/>
</dbReference>
<dbReference type="EC" id="2.5.1.129" evidence="7"/>
<dbReference type="RefSeq" id="WP_346053414.1">
    <property type="nucleotide sequence ID" value="NZ_JAYGII010000066.1"/>
</dbReference>
<keyword evidence="1 7" id="KW-0637">Prenyltransferase</keyword>
<feature type="binding site" evidence="7">
    <location>
        <begin position="108"/>
        <end position="111"/>
    </location>
    <ligand>
        <name>FMN</name>
        <dbReference type="ChEBI" id="CHEBI:58210"/>
    </ligand>
</feature>
<feature type="binding site" evidence="7">
    <location>
        <position position="43"/>
    </location>
    <ligand>
        <name>FMN</name>
        <dbReference type="ChEBI" id="CHEBI:58210"/>
    </ligand>
</feature>
<feature type="domain" description="Flavoprotein" evidence="8">
    <location>
        <begin position="11"/>
        <end position="194"/>
    </location>
</feature>
<evidence type="ECO:0000313" key="9">
    <source>
        <dbReference type="EMBL" id="MEA5446840.1"/>
    </source>
</evidence>
<dbReference type="InterPro" id="IPR003382">
    <property type="entry name" value="Flavoprotein"/>
</dbReference>
<comment type="caution">
    <text evidence="7">Lacks conserved residue(s) required for the propagation of feature annotation.</text>
</comment>
<accession>A0AAP6JH01</accession>
<comment type="function">
    <text evidence="7">Flavin prenyltransferase that catalyzes the synthesis of the prenylated FMN cofactor (prenyl-FMN) for 4-hydroxy-3-polyprenylbenzoic acid decarboxylase UbiD. The prenyltransferase is metal-independent and links a dimethylallyl moiety from dimethylallyl monophosphate (DMAP) to the flavin N5 and C6 atoms of FMN.</text>
</comment>
<comment type="catalytic activity">
    <reaction evidence="5 7">
        <text>dimethylallyl phosphate + FMNH2 = prenylated FMNH2 + phosphate</text>
        <dbReference type="Rhea" id="RHEA:37743"/>
        <dbReference type="ChEBI" id="CHEBI:43474"/>
        <dbReference type="ChEBI" id="CHEBI:57618"/>
        <dbReference type="ChEBI" id="CHEBI:87467"/>
        <dbReference type="ChEBI" id="CHEBI:88052"/>
        <dbReference type="EC" id="2.5.1.129"/>
    </reaction>
</comment>
<dbReference type="FunFam" id="3.40.50.1950:FF:000001">
    <property type="entry name" value="Flavin prenyltransferase UbiX"/>
    <property type="match status" value="1"/>
</dbReference>
<keyword evidence="3 7" id="KW-0288">FMN</keyword>
<dbReference type="AlphaFoldDB" id="A0AAP6JH01"/>
<evidence type="ECO:0000256" key="3">
    <source>
        <dbReference type="ARBA" id="ARBA00022643"/>
    </source>
</evidence>
<dbReference type="NCBIfam" id="TIGR00421">
    <property type="entry name" value="ubiX_pad"/>
    <property type="match status" value="1"/>
</dbReference>
<protein>
    <recommendedName>
        <fullName evidence="7">Flavin prenyltransferase UbiX</fullName>
        <ecNumber evidence="7">2.5.1.129</ecNumber>
    </recommendedName>
</protein>
<name>A0AAP6JH01_9GAMM</name>
<evidence type="ECO:0000259" key="8">
    <source>
        <dbReference type="Pfam" id="PF02441"/>
    </source>
</evidence>
<evidence type="ECO:0000256" key="7">
    <source>
        <dbReference type="HAMAP-Rule" id="MF_01984"/>
    </source>
</evidence>
<evidence type="ECO:0000256" key="4">
    <source>
        <dbReference type="ARBA" id="ARBA00022679"/>
    </source>
</evidence>
<dbReference type="GO" id="GO:0106141">
    <property type="term" value="F:flavin prenyltransferase activity"/>
    <property type="evidence" value="ECO:0007669"/>
    <property type="project" value="UniProtKB-EC"/>
</dbReference>
<evidence type="ECO:0000256" key="6">
    <source>
        <dbReference type="ARBA" id="ARBA00060793"/>
    </source>
</evidence>
<dbReference type="HAMAP" id="MF_01984">
    <property type="entry name" value="ubiX_pad"/>
    <property type="match status" value="1"/>
</dbReference>
<keyword evidence="10" id="KW-1185">Reference proteome</keyword>
<comment type="similarity">
    <text evidence="6 7">Belongs to the UbiX/PAD1 family.</text>
</comment>
<proteinExistence type="inferred from homology"/>